<dbReference type="InterPro" id="IPR014606">
    <property type="entry name" value="Heptose_7-P_kinase"/>
</dbReference>
<keyword evidence="4" id="KW-0067">ATP-binding</keyword>
<dbReference type="InterPro" id="IPR006204">
    <property type="entry name" value="GHMP_kinase_N_dom"/>
</dbReference>
<dbReference type="Gene3D" id="3.30.230.120">
    <property type="match status" value="1"/>
</dbReference>
<evidence type="ECO:0000313" key="8">
    <source>
        <dbReference type="EMBL" id="ARD84680.1"/>
    </source>
</evidence>
<dbReference type="STRING" id="74969.FAD_0776"/>
<evidence type="ECO:0000256" key="2">
    <source>
        <dbReference type="ARBA" id="ARBA00022741"/>
    </source>
</evidence>
<name>A0A1V0N3E2_9ARCH</name>
<keyword evidence="1" id="KW-0808">Transferase</keyword>
<dbReference type="GO" id="GO:0005524">
    <property type="term" value="F:ATP binding"/>
    <property type="evidence" value="ECO:0007669"/>
    <property type="project" value="UniProtKB-KW"/>
</dbReference>
<evidence type="ECO:0000313" key="10">
    <source>
        <dbReference type="Proteomes" id="UP000192050"/>
    </source>
</evidence>
<evidence type="ECO:0000313" key="9">
    <source>
        <dbReference type="EMBL" id="NOL59588.1"/>
    </source>
</evidence>
<dbReference type="AlphaFoldDB" id="A0A1V0N3E2"/>
<accession>A0A1V0N3E2</accession>
<dbReference type="InterPro" id="IPR020568">
    <property type="entry name" value="Ribosomal_Su5_D2-typ_SF"/>
</dbReference>
<keyword evidence="10" id="KW-1185">Reference proteome</keyword>
<evidence type="ECO:0000259" key="7">
    <source>
        <dbReference type="Pfam" id="PF08544"/>
    </source>
</evidence>
<sequence>MITVYSPLRISFAGGGTDISPFYERYGGAVLNTTIDRGIMIRYEDDGSSLEVSSRDFLRTALISTNNRTMENKIIDMFMENGINTGRVIMNSDVPPGSGLGSSSALINGILKMINAIKKRNVDPYELAKESYLTEKDKFNIILGKQDPYAISIGGLKYMEFRENVDSTQKFDLSDPFVKDLQSSILLVYTGNTRESSRSLQDQVTKSEHGDEQTMENLNKIKHLALEMSKAISAHNRNEVCNIINEGWNIKKSLGANVTNQRIDEIISYAKENGAKSAKLLGGGSEGFILLIGEKNGIDSLQRKMMLKSDFVIRVRFDNCGTRVINNYI</sequence>
<organism evidence="8 10">
    <name type="scientific">Ferroplasma acidiphilum</name>
    <dbReference type="NCBI Taxonomy" id="74969"/>
    <lineage>
        <taxon>Archaea</taxon>
        <taxon>Methanobacteriati</taxon>
        <taxon>Thermoplasmatota</taxon>
        <taxon>Thermoplasmata</taxon>
        <taxon>Thermoplasmatales</taxon>
        <taxon>Ferroplasmaceae</taxon>
        <taxon>Ferroplasma</taxon>
    </lineage>
</organism>
<dbReference type="Pfam" id="PF00288">
    <property type="entry name" value="GHMP_kinases_N"/>
    <property type="match status" value="1"/>
</dbReference>
<comment type="similarity">
    <text evidence="5">Belongs to the GHMP kinase family.</text>
</comment>
<dbReference type="GeneID" id="16025995"/>
<feature type="domain" description="GHMP kinase N-terminal" evidence="6">
    <location>
        <begin position="82"/>
        <end position="155"/>
    </location>
</feature>
<dbReference type="PIRSF" id="PIRSF036406">
    <property type="entry name" value="Hept_kin"/>
    <property type="match status" value="1"/>
</dbReference>
<dbReference type="InterPro" id="IPR006203">
    <property type="entry name" value="GHMP_knse_ATP-bd_CS"/>
</dbReference>
<protein>
    <submittedName>
        <fullName evidence="9">Kinase</fullName>
    </submittedName>
</protein>
<dbReference type="PANTHER" id="PTHR32463:SF0">
    <property type="entry name" value="L-FUCOSE KINASE"/>
    <property type="match status" value="1"/>
</dbReference>
<dbReference type="OrthoDB" id="116110at2157"/>
<proteinExistence type="inferred from homology"/>
<keyword evidence="3 9" id="KW-0418">Kinase</keyword>
<evidence type="ECO:0000313" key="11">
    <source>
        <dbReference type="Proteomes" id="UP000546917"/>
    </source>
</evidence>
<gene>
    <name evidence="8" type="ORF">FAD_0776</name>
    <name evidence="9" type="ORF">HLB00_01900</name>
</gene>
<dbReference type="InterPro" id="IPR013750">
    <property type="entry name" value="GHMP_kinase_C_dom"/>
</dbReference>
<evidence type="ECO:0000259" key="6">
    <source>
        <dbReference type="Pfam" id="PF00288"/>
    </source>
</evidence>
<dbReference type="InterPro" id="IPR036554">
    <property type="entry name" value="GHMP_kinase_C_sf"/>
</dbReference>
<dbReference type="Proteomes" id="UP000192050">
    <property type="component" value="Chromosome"/>
</dbReference>
<dbReference type="RefSeq" id="WP_009887872.1">
    <property type="nucleotide sequence ID" value="NZ_CP015363.1"/>
</dbReference>
<dbReference type="SUPFAM" id="SSF55060">
    <property type="entry name" value="GHMP Kinase, C-terminal domain"/>
    <property type="match status" value="1"/>
</dbReference>
<reference evidence="8 10" key="1">
    <citation type="submission" date="2011-10" db="EMBL/GenBank/DDBJ databases">
        <title>Metabolic and evolutionary patterns in the extreme acidophile Ferroplasma acidiphilum.</title>
        <authorList>
            <person name="Golyshina O.V."/>
            <person name="Kozyavkin S.A."/>
            <person name="Tatusov R.L."/>
            <person name="Slesarev A.I."/>
            <person name="Golyshin P.N."/>
        </authorList>
    </citation>
    <scope>NUCLEOTIDE SEQUENCE [LARGE SCALE GENOMIC DNA]</scope>
    <source>
        <strain evidence="8">Berkeley</strain>
        <strain evidence="10">Y</strain>
    </source>
</reference>
<dbReference type="PANTHER" id="PTHR32463">
    <property type="entry name" value="L-FUCOSE KINASE"/>
    <property type="match status" value="1"/>
</dbReference>
<dbReference type="SUPFAM" id="SSF54211">
    <property type="entry name" value="Ribosomal protein S5 domain 2-like"/>
    <property type="match status" value="1"/>
</dbReference>
<dbReference type="PROSITE" id="PS00627">
    <property type="entry name" value="GHMP_KINASES_ATP"/>
    <property type="match status" value="1"/>
</dbReference>
<dbReference type="KEGG" id="fai:FAD_0776"/>
<dbReference type="Proteomes" id="UP000546917">
    <property type="component" value="Unassembled WGS sequence"/>
</dbReference>
<dbReference type="GO" id="GO:0042352">
    <property type="term" value="P:GDP-L-fucose salvage"/>
    <property type="evidence" value="ECO:0007669"/>
    <property type="project" value="TreeGrafter"/>
</dbReference>
<evidence type="ECO:0000256" key="1">
    <source>
        <dbReference type="ARBA" id="ARBA00022679"/>
    </source>
</evidence>
<dbReference type="InterPro" id="IPR052203">
    <property type="entry name" value="GHMP_Kinase-Related"/>
</dbReference>
<dbReference type="Pfam" id="PF08544">
    <property type="entry name" value="GHMP_kinases_C"/>
    <property type="match status" value="1"/>
</dbReference>
<reference evidence="9 11" key="2">
    <citation type="submission" date="2020-05" db="EMBL/GenBank/DDBJ databases">
        <authorList>
            <person name="Zhang R."/>
        </authorList>
    </citation>
    <scope>NUCLEOTIDE SEQUENCE [LARGE SCALE GENOMIC DNA]</scope>
    <source>
        <strain evidence="9 11">DSM 28986</strain>
    </source>
</reference>
<dbReference type="GO" id="GO:0050201">
    <property type="term" value="F:fucokinase activity"/>
    <property type="evidence" value="ECO:0007669"/>
    <property type="project" value="TreeGrafter"/>
</dbReference>
<dbReference type="EMBL" id="CP015363">
    <property type="protein sequence ID" value="ARD84680.1"/>
    <property type="molecule type" value="Genomic_DNA"/>
</dbReference>
<evidence type="ECO:0000256" key="4">
    <source>
        <dbReference type="ARBA" id="ARBA00022840"/>
    </source>
</evidence>
<dbReference type="InterPro" id="IPR001174">
    <property type="entry name" value="HddA/FKP"/>
</dbReference>
<keyword evidence="2" id="KW-0547">Nucleotide-binding</keyword>
<evidence type="ECO:0000256" key="3">
    <source>
        <dbReference type="ARBA" id="ARBA00022777"/>
    </source>
</evidence>
<feature type="domain" description="GHMP kinase C-terminal" evidence="7">
    <location>
        <begin position="229"/>
        <end position="304"/>
    </location>
</feature>
<evidence type="ECO:0000256" key="5">
    <source>
        <dbReference type="ARBA" id="ARBA00038121"/>
    </source>
</evidence>
<dbReference type="EMBL" id="JABGBP010000049">
    <property type="protein sequence ID" value="NOL59588.1"/>
    <property type="molecule type" value="Genomic_DNA"/>
</dbReference>
<dbReference type="PRINTS" id="PR00960">
    <property type="entry name" value="LMBPPROTEIN"/>
</dbReference>